<dbReference type="AlphaFoldDB" id="A0AAW7YZE4"/>
<keyword evidence="3" id="KW-1185">Reference proteome</keyword>
<evidence type="ECO:0000313" key="1">
    <source>
        <dbReference type="EMBL" id="AMJ75144.1"/>
    </source>
</evidence>
<reference evidence="2" key="2">
    <citation type="submission" date="2023-07" db="EMBL/GenBank/DDBJ databases">
        <title>Genome content predicts the carbon catabolic preferences of heterotrophic bacteria.</title>
        <authorList>
            <person name="Gralka M."/>
        </authorList>
    </citation>
    <scope>NUCLEOTIDE SEQUENCE</scope>
    <source>
        <strain evidence="2">F2M12</strain>
    </source>
</reference>
<gene>
    <name evidence="1" type="ORF">AVL57_14940</name>
    <name evidence="2" type="ORF">Q4527_10550</name>
</gene>
<dbReference type="EMBL" id="CP013926">
    <property type="protein sequence ID" value="AMJ75144.1"/>
    <property type="molecule type" value="Genomic_DNA"/>
</dbReference>
<dbReference type="EMBL" id="JAUOQI010000006">
    <property type="protein sequence ID" value="MDO6577834.1"/>
    <property type="molecule type" value="Genomic_DNA"/>
</dbReference>
<name>A0AAW7YZE4_9ALTE</name>
<dbReference type="RefSeq" id="WP_057790486.1">
    <property type="nucleotide sequence ID" value="NZ_CAXIBE010000036.1"/>
</dbReference>
<organism evidence="2 4">
    <name type="scientific">Alteromonas stellipolaris</name>
    <dbReference type="NCBI Taxonomy" id="233316"/>
    <lineage>
        <taxon>Bacteria</taxon>
        <taxon>Pseudomonadati</taxon>
        <taxon>Pseudomonadota</taxon>
        <taxon>Gammaproteobacteria</taxon>
        <taxon>Alteromonadales</taxon>
        <taxon>Alteromonadaceae</taxon>
        <taxon>Alteromonas/Salinimonas group</taxon>
        <taxon>Alteromonas</taxon>
    </lineage>
</organism>
<evidence type="ECO:0008006" key="5">
    <source>
        <dbReference type="Google" id="ProtNLM"/>
    </source>
</evidence>
<dbReference type="Proteomes" id="UP000056750">
    <property type="component" value="Chromosome"/>
</dbReference>
<protein>
    <recommendedName>
        <fullName evidence="5">Glycosyltransferase family 1 protein</fullName>
    </recommendedName>
</protein>
<dbReference type="KEGG" id="asq:AVL57_14940"/>
<dbReference type="Proteomes" id="UP001170717">
    <property type="component" value="Unassembled WGS sequence"/>
</dbReference>
<evidence type="ECO:0000313" key="2">
    <source>
        <dbReference type="EMBL" id="MDO6577834.1"/>
    </source>
</evidence>
<sequence>MNKLKCTVYADNNSNHLQQIYTGLTMLHRKGTLKVSMRVGKDARKSTVPFSVQPNILHIELAGKKLCFDTSDSAAIDLEAYALTDHYFKRSFNPSLEPHNYHKNVYPYGLNYLVYPDGFDPFGFKRCALFYSTKEWKKELIKQADFLGKLHFKASVSNIYSPPVFREEPKVLFLARLWDTQSDSYFQISEQQKAQREEINTQRAKCIELLRDKFGSRFTGGLIATDFAVKQHPELVVDNTGLTTKSNYLHTVKSHDICIASTGLHGSIGWKFGEYVAMSKSIVAERNLNYVPNLSEGNHYLSFTTAQECVDQAIRLDVGTDTRFKMMEENHSYYKSNLRPDALLMKCFEQVL</sequence>
<evidence type="ECO:0000313" key="3">
    <source>
        <dbReference type="Proteomes" id="UP000056750"/>
    </source>
</evidence>
<proteinExistence type="predicted"/>
<accession>A0AAW7YZE4</accession>
<reference evidence="1 3" key="1">
    <citation type="submission" date="2015-12" db="EMBL/GenBank/DDBJ databases">
        <title>Intraspecies pangenome expansion in the marine bacterium Alteromonas.</title>
        <authorList>
            <person name="Lopez-Perez M."/>
            <person name="Rodriguez-Valera F."/>
        </authorList>
    </citation>
    <scope>NUCLEOTIDE SEQUENCE [LARGE SCALE GENOMIC DNA]</scope>
    <source>
        <strain evidence="1 3">LMG 21861</strain>
    </source>
</reference>
<evidence type="ECO:0000313" key="4">
    <source>
        <dbReference type="Proteomes" id="UP001170717"/>
    </source>
</evidence>